<dbReference type="AlphaFoldDB" id="A0A9P4MD88"/>
<dbReference type="GO" id="GO:0030688">
    <property type="term" value="C:preribosome, small subunit precursor"/>
    <property type="evidence" value="ECO:0007669"/>
    <property type="project" value="InterPro"/>
</dbReference>
<evidence type="ECO:0000256" key="1">
    <source>
        <dbReference type="ARBA" id="ARBA00004604"/>
    </source>
</evidence>
<comment type="similarity">
    <text evidence="2">Belongs to the SLX9 family.</text>
</comment>
<dbReference type="Proteomes" id="UP000799439">
    <property type="component" value="Unassembled WGS sequence"/>
</dbReference>
<keyword evidence="7" id="KW-1185">Reference proteome</keyword>
<feature type="region of interest" description="Disordered" evidence="5">
    <location>
        <begin position="1"/>
        <end position="207"/>
    </location>
</feature>
<feature type="compositionally biased region" description="Acidic residues" evidence="5">
    <location>
        <begin position="116"/>
        <end position="127"/>
    </location>
</feature>
<sequence length="229" mass="25092">MVHSPFPAPLRTLTNVPHQAPIKKRSIRARTRTRTASSSSSVQPTSSSTPPTHPSDSASLFPTSKKDKRTQKHAALLSRISKSAPGVRTKRRSRPNKRLAADLGGLLDTLPSVSPGEDDEEEWEGISDSDATTGQRPAGTRRRKRAPDGKIVLRTMKSRPGAGKVRAKLEREEKERFGRNMAMMVGKGPEEGGKQEQEQGQQTQTQADRWAALRGFIGTTMTQSTLFGK</sequence>
<dbReference type="Pfam" id="PF15341">
    <property type="entry name" value="SLX9"/>
    <property type="match status" value="1"/>
</dbReference>
<name>A0A9P4MD88_9PEZI</name>
<feature type="compositionally biased region" description="Basic and acidic residues" evidence="5">
    <location>
        <begin position="188"/>
        <end position="197"/>
    </location>
</feature>
<dbReference type="InterPro" id="IPR028160">
    <property type="entry name" value="Slx9-like"/>
</dbReference>
<evidence type="ECO:0000256" key="5">
    <source>
        <dbReference type="SAM" id="MobiDB-lite"/>
    </source>
</evidence>
<feature type="compositionally biased region" description="Basic residues" evidence="5">
    <location>
        <begin position="88"/>
        <end position="97"/>
    </location>
</feature>
<comment type="subcellular location">
    <subcellularLocation>
        <location evidence="1">Nucleus</location>
        <location evidence="1">Nucleolus</location>
    </subcellularLocation>
</comment>
<dbReference type="OrthoDB" id="5429132at2759"/>
<accession>A0A9P4MD88</accession>
<gene>
    <name evidence="6" type="ORF">K461DRAFT_297176</name>
</gene>
<evidence type="ECO:0000313" key="6">
    <source>
        <dbReference type="EMBL" id="KAF2148662.1"/>
    </source>
</evidence>
<protein>
    <recommendedName>
        <fullName evidence="3">Ribosome biogenesis protein SLX9</fullName>
    </recommendedName>
</protein>
<feature type="compositionally biased region" description="Low complexity" evidence="5">
    <location>
        <begin position="34"/>
        <end position="59"/>
    </location>
</feature>
<organism evidence="6 7">
    <name type="scientific">Myriangium duriaei CBS 260.36</name>
    <dbReference type="NCBI Taxonomy" id="1168546"/>
    <lineage>
        <taxon>Eukaryota</taxon>
        <taxon>Fungi</taxon>
        <taxon>Dikarya</taxon>
        <taxon>Ascomycota</taxon>
        <taxon>Pezizomycotina</taxon>
        <taxon>Dothideomycetes</taxon>
        <taxon>Dothideomycetidae</taxon>
        <taxon>Myriangiales</taxon>
        <taxon>Myriangiaceae</taxon>
        <taxon>Myriangium</taxon>
    </lineage>
</organism>
<feature type="compositionally biased region" description="Basic residues" evidence="5">
    <location>
        <begin position="21"/>
        <end position="33"/>
    </location>
</feature>
<dbReference type="GO" id="GO:0005730">
    <property type="term" value="C:nucleolus"/>
    <property type="evidence" value="ECO:0007669"/>
    <property type="project" value="UniProtKB-SubCell"/>
</dbReference>
<evidence type="ECO:0000256" key="4">
    <source>
        <dbReference type="ARBA" id="ARBA00023242"/>
    </source>
</evidence>
<dbReference type="EMBL" id="ML996092">
    <property type="protein sequence ID" value="KAF2148662.1"/>
    <property type="molecule type" value="Genomic_DNA"/>
</dbReference>
<dbReference type="GO" id="GO:0000462">
    <property type="term" value="P:maturation of SSU-rRNA from tricistronic rRNA transcript (SSU-rRNA, 5.8S rRNA, LSU-rRNA)"/>
    <property type="evidence" value="ECO:0007669"/>
    <property type="project" value="InterPro"/>
</dbReference>
<evidence type="ECO:0000313" key="7">
    <source>
        <dbReference type="Proteomes" id="UP000799439"/>
    </source>
</evidence>
<evidence type="ECO:0000256" key="3">
    <source>
        <dbReference type="ARBA" id="ARBA00021321"/>
    </source>
</evidence>
<dbReference type="GO" id="GO:0030686">
    <property type="term" value="C:90S preribosome"/>
    <property type="evidence" value="ECO:0007669"/>
    <property type="project" value="InterPro"/>
</dbReference>
<reference evidence="6" key="1">
    <citation type="journal article" date="2020" name="Stud. Mycol.">
        <title>101 Dothideomycetes genomes: a test case for predicting lifestyles and emergence of pathogens.</title>
        <authorList>
            <person name="Haridas S."/>
            <person name="Albert R."/>
            <person name="Binder M."/>
            <person name="Bloem J."/>
            <person name="Labutti K."/>
            <person name="Salamov A."/>
            <person name="Andreopoulos B."/>
            <person name="Baker S."/>
            <person name="Barry K."/>
            <person name="Bills G."/>
            <person name="Bluhm B."/>
            <person name="Cannon C."/>
            <person name="Castanera R."/>
            <person name="Culley D."/>
            <person name="Daum C."/>
            <person name="Ezra D."/>
            <person name="Gonzalez J."/>
            <person name="Henrissat B."/>
            <person name="Kuo A."/>
            <person name="Liang C."/>
            <person name="Lipzen A."/>
            <person name="Lutzoni F."/>
            <person name="Magnuson J."/>
            <person name="Mondo S."/>
            <person name="Nolan M."/>
            <person name="Ohm R."/>
            <person name="Pangilinan J."/>
            <person name="Park H.-J."/>
            <person name="Ramirez L."/>
            <person name="Alfaro M."/>
            <person name="Sun H."/>
            <person name="Tritt A."/>
            <person name="Yoshinaga Y."/>
            <person name="Zwiers L.-H."/>
            <person name="Turgeon B."/>
            <person name="Goodwin S."/>
            <person name="Spatafora J."/>
            <person name="Crous P."/>
            <person name="Grigoriev I."/>
        </authorList>
    </citation>
    <scope>NUCLEOTIDE SEQUENCE</scope>
    <source>
        <strain evidence="6">CBS 260.36</strain>
    </source>
</reference>
<comment type="caution">
    <text evidence="6">The sequence shown here is derived from an EMBL/GenBank/DDBJ whole genome shotgun (WGS) entry which is preliminary data.</text>
</comment>
<feature type="compositionally biased region" description="Basic and acidic residues" evidence="5">
    <location>
        <begin position="167"/>
        <end position="178"/>
    </location>
</feature>
<evidence type="ECO:0000256" key="2">
    <source>
        <dbReference type="ARBA" id="ARBA00011022"/>
    </source>
</evidence>
<keyword evidence="4" id="KW-0539">Nucleus</keyword>
<proteinExistence type="inferred from homology"/>